<feature type="chain" id="PRO_5047484390" description="chitinase" evidence="22">
    <location>
        <begin position="22"/>
        <end position="914"/>
    </location>
</feature>
<evidence type="ECO:0000256" key="20">
    <source>
        <dbReference type="RuleBase" id="RU000489"/>
    </source>
</evidence>
<dbReference type="Gene3D" id="3.20.20.80">
    <property type="entry name" value="Glycosidases"/>
    <property type="match status" value="1"/>
</dbReference>
<dbReference type="CDD" id="cd02877">
    <property type="entry name" value="GH18_hevamine_XipI_class_III"/>
    <property type="match status" value="1"/>
</dbReference>
<keyword evidence="10 20" id="KW-0378">Hydrolase</keyword>
<dbReference type="PROSITE" id="PS01095">
    <property type="entry name" value="GH18_1"/>
    <property type="match status" value="1"/>
</dbReference>
<organism evidence="24 25">
    <name type="scientific">Aspergillus lucknowensis</name>
    <dbReference type="NCBI Taxonomy" id="176173"/>
    <lineage>
        <taxon>Eukaryota</taxon>
        <taxon>Fungi</taxon>
        <taxon>Dikarya</taxon>
        <taxon>Ascomycota</taxon>
        <taxon>Pezizomycotina</taxon>
        <taxon>Eurotiomycetes</taxon>
        <taxon>Eurotiomycetidae</taxon>
        <taxon>Eurotiales</taxon>
        <taxon>Aspergillaceae</taxon>
        <taxon>Aspergillus</taxon>
        <taxon>Aspergillus subgen. Nidulantes</taxon>
    </lineage>
</organism>
<evidence type="ECO:0000256" key="1">
    <source>
        <dbReference type="ARBA" id="ARBA00000822"/>
    </source>
</evidence>
<evidence type="ECO:0000256" key="10">
    <source>
        <dbReference type="ARBA" id="ARBA00022801"/>
    </source>
</evidence>
<keyword evidence="8" id="KW-0147">Chitin-binding</keyword>
<evidence type="ECO:0000256" key="14">
    <source>
        <dbReference type="ARBA" id="ARBA00023277"/>
    </source>
</evidence>
<evidence type="ECO:0000256" key="9">
    <source>
        <dbReference type="ARBA" id="ARBA00022729"/>
    </source>
</evidence>
<dbReference type="Proteomes" id="UP001610432">
    <property type="component" value="Unassembled WGS sequence"/>
</dbReference>
<feature type="signal peptide" evidence="22">
    <location>
        <begin position="1"/>
        <end position="21"/>
    </location>
</feature>
<gene>
    <name evidence="24" type="ORF">BJX67DRAFT_384666</name>
</gene>
<evidence type="ECO:0000256" key="11">
    <source>
        <dbReference type="ARBA" id="ARBA00023024"/>
    </source>
</evidence>
<dbReference type="InterPro" id="IPR045321">
    <property type="entry name" value="Cts1-like"/>
</dbReference>
<evidence type="ECO:0000256" key="5">
    <source>
        <dbReference type="ARBA" id="ARBA00022475"/>
    </source>
</evidence>
<evidence type="ECO:0000256" key="22">
    <source>
        <dbReference type="SAM" id="SignalP"/>
    </source>
</evidence>
<dbReference type="GO" id="GO:0016787">
    <property type="term" value="F:hydrolase activity"/>
    <property type="evidence" value="ECO:0007669"/>
    <property type="project" value="UniProtKB-KW"/>
</dbReference>
<keyword evidence="14" id="KW-0119">Carbohydrate metabolism</keyword>
<feature type="compositionally biased region" description="Pro residues" evidence="21">
    <location>
        <begin position="343"/>
        <end position="355"/>
    </location>
</feature>
<evidence type="ECO:0000256" key="12">
    <source>
        <dbReference type="ARBA" id="ARBA00023136"/>
    </source>
</evidence>
<feature type="compositionally biased region" description="Low complexity" evidence="21">
    <location>
        <begin position="652"/>
        <end position="702"/>
    </location>
</feature>
<keyword evidence="17" id="KW-0624">Polysaccharide degradation</keyword>
<reference evidence="24 25" key="1">
    <citation type="submission" date="2024-07" db="EMBL/GenBank/DDBJ databases">
        <title>Section-level genome sequencing and comparative genomics of Aspergillus sections Usti and Cavernicolus.</title>
        <authorList>
            <consortium name="Lawrence Berkeley National Laboratory"/>
            <person name="Nybo J.L."/>
            <person name="Vesth T.C."/>
            <person name="Theobald S."/>
            <person name="Frisvad J.C."/>
            <person name="Larsen T.O."/>
            <person name="Kjaerboelling I."/>
            <person name="Rothschild-Mancinelli K."/>
            <person name="Lyhne E.K."/>
            <person name="Kogle M.E."/>
            <person name="Barry K."/>
            <person name="Clum A."/>
            <person name="Na H."/>
            <person name="Ledsgaard L."/>
            <person name="Lin J."/>
            <person name="Lipzen A."/>
            <person name="Kuo A."/>
            <person name="Riley R."/>
            <person name="Mondo S."/>
            <person name="Labutti K."/>
            <person name="Haridas S."/>
            <person name="Pangalinan J."/>
            <person name="Salamov A.A."/>
            <person name="Simmons B.A."/>
            <person name="Magnuson J.K."/>
            <person name="Chen J."/>
            <person name="Drula E."/>
            <person name="Henrissat B."/>
            <person name="Wiebenga A."/>
            <person name="Lubbers R.J."/>
            <person name="Gomes A.C."/>
            <person name="Macurrencykelacurrency M.R."/>
            <person name="Stajich J."/>
            <person name="Grigoriev I.V."/>
            <person name="Mortensen U.H."/>
            <person name="De Vries R.P."/>
            <person name="Baker S.E."/>
            <person name="Andersen M.R."/>
        </authorList>
    </citation>
    <scope>NUCLEOTIDE SEQUENCE [LARGE SCALE GENOMIC DNA]</scope>
    <source>
        <strain evidence="24 25">CBS 449.75</strain>
    </source>
</reference>
<evidence type="ECO:0000256" key="3">
    <source>
        <dbReference type="ARBA" id="ARBA00004609"/>
    </source>
</evidence>
<keyword evidence="15" id="KW-0449">Lipoprotein</keyword>
<keyword evidence="5" id="KW-1003">Cell membrane</keyword>
<dbReference type="RefSeq" id="XP_070882488.1">
    <property type="nucleotide sequence ID" value="XM_071033700.1"/>
</dbReference>
<keyword evidence="12" id="KW-0472">Membrane</keyword>
<keyword evidence="13" id="KW-0325">Glycoprotein</keyword>
<comment type="caution">
    <text evidence="24">The sequence shown here is derived from an EMBL/GenBank/DDBJ whole genome shotgun (WGS) entry which is preliminary data.</text>
</comment>
<comment type="subcellular location">
    <subcellularLocation>
        <location evidence="3">Cell membrane</location>
        <topology evidence="3">Lipid-anchor</topology>
        <topology evidence="3">GPI-anchor</topology>
    </subcellularLocation>
    <subcellularLocation>
        <location evidence="2">Secreted</location>
        <location evidence="2">Cell wall</location>
    </subcellularLocation>
</comment>
<dbReference type="EC" id="3.2.1.14" evidence="4"/>
<comment type="similarity">
    <text evidence="19">Belongs to the glycosyl hydrolase 18 family. Chitinase class III subfamily.</text>
</comment>
<evidence type="ECO:0000256" key="7">
    <source>
        <dbReference type="ARBA" id="ARBA00022622"/>
    </source>
</evidence>
<keyword evidence="7" id="KW-0336">GPI-anchor</keyword>
<evidence type="ECO:0000256" key="6">
    <source>
        <dbReference type="ARBA" id="ARBA00022512"/>
    </source>
</evidence>
<keyword evidence="6" id="KW-0134">Cell wall</keyword>
<evidence type="ECO:0000256" key="18">
    <source>
        <dbReference type="ARBA" id="ARBA00024658"/>
    </source>
</evidence>
<name>A0ABR4LG45_9EURO</name>
<dbReference type="Pfam" id="PF00704">
    <property type="entry name" value="Glyco_hydro_18"/>
    <property type="match status" value="1"/>
</dbReference>
<sequence length="914" mass="94557">MASKLLTFVSAISALASQASAFHPEAKSNVAVYYGQGFNQPRLAEFCQETAFDIINIGFINRFPDQDLFTGLPGSDFGNQCWADTYFVDGLPSMLYSQCPNLREDIPICQAAGKKIFLSLGGGHDTYKINTIDSSTKFADFLWGAFGPKTEDWEADDKPRPFGDAVVDGFDFDIEYNGSLGYANMIKRLRRRFTEVPDRTFYISVAPQCPIPDKQLSVAIANSLVDFVWVQFYNSNPCSARDFVEGTKNGFNFDDWVEVIKEGANPNAKLYVGLPASQSAALPGYYLTPQEVEPLVKKYMNKYPETFGGIMLWEATESKNNQIDGVSYADKIRDILFDLDPNHPTPTPSPTPTPTPTLTTTASTFTSTTSTTTTPTPSETPSSSTSSTPVVSETTSTTMTSASTTSTSVTPSGSSTPTTSSAPVVPPTSAETESSTQTSTPSTIETSTTCSGTTVSSTSTYPSSSSSPSTTPTSSGSSSTTPSSTPLPSSSPTASETSTSSHTSHSDCSTTSPSSAPGPQSPSSSTSTVASTSTHTASNTPSVSETPSGTVSPTSSRTTVTLTVFPTPPSSAATPSPTVSASSSSVAPPETSTEPSTSETSQISSLSTSRPVIPTPSSSSTSAVPSTGPENPTPSGSGVPTLSPSETLPSQTVTTSSGDSDSTTSSAESTEPTARPSTTSPAAESTTKPTDTGSVTSNPITTEPATTTTIIVTSYTSICPTGFTTITTTLTSTYCPSTATATGTPDIPESWTTTITVCTVCAATPTTVTLTLPPATSTDEPTAVQPSDVPGGKNPNGDLTTITGPASTTTYVVIPVPTASASRPVIGGPYPSSSSFYLQPSPSRPVSPSGTQNGENSVFTGAASCVLGLSWGSPMLAALILSVFVMICIPLPTEAQPTAGFTFETPESTGVLDA</sequence>
<keyword evidence="16 20" id="KW-0326">Glycosidase</keyword>
<dbReference type="PROSITE" id="PS51910">
    <property type="entry name" value="GH18_2"/>
    <property type="match status" value="1"/>
</dbReference>
<evidence type="ECO:0000256" key="8">
    <source>
        <dbReference type="ARBA" id="ARBA00022669"/>
    </source>
</evidence>
<keyword evidence="25" id="KW-1185">Reference proteome</keyword>
<keyword evidence="11" id="KW-0146">Chitin degradation</keyword>
<dbReference type="InterPro" id="IPR001579">
    <property type="entry name" value="Glyco_hydro_18_chit_AS"/>
</dbReference>
<evidence type="ECO:0000313" key="25">
    <source>
        <dbReference type="Proteomes" id="UP001610432"/>
    </source>
</evidence>
<feature type="region of interest" description="Disordered" evidence="21">
    <location>
        <begin position="772"/>
        <end position="796"/>
    </location>
</feature>
<dbReference type="GeneID" id="98148772"/>
<comment type="function">
    <text evidence="18">GPI-anchored chitinase involved in the degradation of chitin, a component of the cell walls of fungi and exoskeletal elements of some animals (including worms and arthropods). Required to reshape the cell wall at the sites where cell wall remodeling and/or cell wall maturation actively take place such as sites of conidia formation.</text>
</comment>
<dbReference type="PANTHER" id="PTHR45708">
    <property type="entry name" value="ENDOCHITINASE"/>
    <property type="match status" value="1"/>
</dbReference>
<dbReference type="InterPro" id="IPR050542">
    <property type="entry name" value="Glycosyl_Hydrlase18_Chitinase"/>
</dbReference>
<keyword evidence="6" id="KW-0964">Secreted</keyword>
<dbReference type="PANTHER" id="PTHR45708:SF47">
    <property type="entry name" value="ENDOCHITINASE A"/>
    <property type="match status" value="1"/>
</dbReference>
<evidence type="ECO:0000256" key="19">
    <source>
        <dbReference type="ARBA" id="ARBA00025727"/>
    </source>
</evidence>
<protein>
    <recommendedName>
        <fullName evidence="4">chitinase</fullName>
        <ecNumber evidence="4">3.2.1.14</ecNumber>
    </recommendedName>
</protein>
<dbReference type="SUPFAM" id="SSF51445">
    <property type="entry name" value="(Trans)glycosidases"/>
    <property type="match status" value="1"/>
</dbReference>
<evidence type="ECO:0000313" key="24">
    <source>
        <dbReference type="EMBL" id="KAL2863509.1"/>
    </source>
</evidence>
<evidence type="ECO:0000256" key="17">
    <source>
        <dbReference type="ARBA" id="ARBA00023326"/>
    </source>
</evidence>
<dbReference type="InterPro" id="IPR001223">
    <property type="entry name" value="Glyco_hydro18_cat"/>
</dbReference>
<dbReference type="InterPro" id="IPR017853">
    <property type="entry name" value="GH"/>
</dbReference>
<evidence type="ECO:0000256" key="16">
    <source>
        <dbReference type="ARBA" id="ARBA00023295"/>
    </source>
</evidence>
<dbReference type="EMBL" id="JBFXLQ010000051">
    <property type="protein sequence ID" value="KAL2863509.1"/>
    <property type="molecule type" value="Genomic_DNA"/>
</dbReference>
<comment type="catalytic activity">
    <reaction evidence="1">
        <text>Random endo-hydrolysis of N-acetyl-beta-D-glucosaminide (1-&gt;4)-beta-linkages in chitin and chitodextrins.</text>
        <dbReference type="EC" id="3.2.1.14"/>
    </reaction>
</comment>
<evidence type="ECO:0000259" key="23">
    <source>
        <dbReference type="PROSITE" id="PS51910"/>
    </source>
</evidence>
<evidence type="ECO:0000256" key="13">
    <source>
        <dbReference type="ARBA" id="ARBA00023180"/>
    </source>
</evidence>
<evidence type="ECO:0000256" key="21">
    <source>
        <dbReference type="SAM" id="MobiDB-lite"/>
    </source>
</evidence>
<evidence type="ECO:0000256" key="15">
    <source>
        <dbReference type="ARBA" id="ARBA00023288"/>
    </source>
</evidence>
<accession>A0ABR4LG45</accession>
<evidence type="ECO:0000256" key="4">
    <source>
        <dbReference type="ARBA" id="ARBA00012729"/>
    </source>
</evidence>
<feature type="compositionally biased region" description="Polar residues" evidence="21">
    <location>
        <begin position="628"/>
        <end position="651"/>
    </location>
</feature>
<proteinExistence type="inferred from homology"/>
<feature type="region of interest" description="Disordered" evidence="21">
    <location>
        <begin position="337"/>
        <end position="702"/>
    </location>
</feature>
<feature type="domain" description="GH18" evidence="23">
    <location>
        <begin position="28"/>
        <end position="339"/>
    </location>
</feature>
<keyword evidence="9 22" id="KW-0732">Signal</keyword>
<feature type="compositionally biased region" description="Low complexity" evidence="21">
    <location>
        <begin position="356"/>
        <end position="627"/>
    </location>
</feature>
<evidence type="ECO:0000256" key="2">
    <source>
        <dbReference type="ARBA" id="ARBA00004191"/>
    </source>
</evidence>